<evidence type="ECO:0008006" key="3">
    <source>
        <dbReference type="Google" id="ProtNLM"/>
    </source>
</evidence>
<comment type="caution">
    <text evidence="1">The sequence shown here is derived from an EMBL/GenBank/DDBJ whole genome shotgun (WGS) entry which is preliminary data.</text>
</comment>
<proteinExistence type="predicted"/>
<accession>A0ABV4J5F8</accession>
<evidence type="ECO:0000313" key="1">
    <source>
        <dbReference type="EMBL" id="MEZ3182159.1"/>
    </source>
</evidence>
<dbReference type="EMBL" id="JAHWZY010000036">
    <property type="protein sequence ID" value="MEZ3182159.1"/>
    <property type="molecule type" value="Genomic_DNA"/>
</dbReference>
<evidence type="ECO:0000313" key="2">
    <source>
        <dbReference type="Proteomes" id="UP001567537"/>
    </source>
</evidence>
<reference evidence="1 2" key="1">
    <citation type="journal article" date="2021" name="Res Sq">
        <title>Streptomyces Pimoensis sp. nov., Isolated From the Taklimakan Desert in Xinjiang, China.</title>
        <authorList>
            <person name="Zhang P."/>
            <person name="Luo X."/>
            <person name="Luo X."/>
            <person name="Liu Z."/>
            <person name="Xia Z."/>
            <person name="Wan C."/>
            <person name="zhang L."/>
        </authorList>
    </citation>
    <scope>NUCLEOTIDE SEQUENCE [LARGE SCALE GENOMIC DNA]</scope>
    <source>
        <strain evidence="1 2">TRM75549</strain>
    </source>
</reference>
<protein>
    <recommendedName>
        <fullName evidence="3">Cytochrome P450</fullName>
    </recommendedName>
</protein>
<keyword evidence="2" id="KW-1185">Reference proteome</keyword>
<name>A0ABV4J5F8_9ACTN</name>
<dbReference type="RefSeq" id="WP_371242499.1">
    <property type="nucleotide sequence ID" value="NZ_JAHWZY010000036.1"/>
</dbReference>
<dbReference type="Proteomes" id="UP001567537">
    <property type="component" value="Unassembled WGS sequence"/>
</dbReference>
<organism evidence="1 2">
    <name type="scientific">Streptomyces pimonensis</name>
    <dbReference type="NCBI Taxonomy" id="2860288"/>
    <lineage>
        <taxon>Bacteria</taxon>
        <taxon>Bacillati</taxon>
        <taxon>Actinomycetota</taxon>
        <taxon>Actinomycetes</taxon>
        <taxon>Kitasatosporales</taxon>
        <taxon>Streptomycetaceae</taxon>
        <taxon>Streptomyces</taxon>
    </lineage>
</organism>
<gene>
    <name evidence="1" type="ORF">KYY02_26865</name>
</gene>
<sequence>MRPVLAAQTLRDTTVEYLTTTFALADPDTQDVPEDFLPPADGLFRGPYLRIRRPFRTAQNG</sequence>